<dbReference type="AlphaFoldDB" id="A0A3P8J755"/>
<dbReference type="InterPro" id="IPR038573">
    <property type="entry name" value="BrnT_sf"/>
</dbReference>
<protein>
    <submittedName>
        <fullName evidence="1">Protein of uncharacterized function (DUF497)</fullName>
    </submittedName>
</protein>
<gene>
    <name evidence="1" type="ORF">NCTC13098_06463</name>
</gene>
<dbReference type="Proteomes" id="UP000274346">
    <property type="component" value="Chromosome"/>
</dbReference>
<dbReference type="KEGG" id="rtg:NCTC13098_06463"/>
<reference evidence="1 2" key="1">
    <citation type="submission" date="2018-12" db="EMBL/GenBank/DDBJ databases">
        <authorList>
            <consortium name="Pathogen Informatics"/>
        </authorList>
    </citation>
    <scope>NUCLEOTIDE SEQUENCE [LARGE SCALE GENOMIC DNA]</scope>
    <source>
        <strain evidence="1 2">NCTC13098</strain>
    </source>
</reference>
<dbReference type="Gene3D" id="3.10.450.530">
    <property type="entry name" value="Ribonuclease toxin, BrnT, of type II toxin-antitoxin system"/>
    <property type="match status" value="1"/>
</dbReference>
<proteinExistence type="predicted"/>
<accession>A0A3P8J755</accession>
<evidence type="ECO:0000313" key="2">
    <source>
        <dbReference type="Proteomes" id="UP000274346"/>
    </source>
</evidence>
<dbReference type="InterPro" id="IPR007460">
    <property type="entry name" value="BrnT_toxin"/>
</dbReference>
<dbReference type="EMBL" id="LR131271">
    <property type="protein sequence ID" value="VDR30034.1"/>
    <property type="molecule type" value="Genomic_DNA"/>
</dbReference>
<name>A0A3P8J755_RAOTE</name>
<organism evidence="1 2">
    <name type="scientific">Raoultella terrigena</name>
    <name type="common">Klebsiella terrigena</name>
    <dbReference type="NCBI Taxonomy" id="577"/>
    <lineage>
        <taxon>Bacteria</taxon>
        <taxon>Pseudomonadati</taxon>
        <taxon>Pseudomonadota</taxon>
        <taxon>Gammaproteobacteria</taxon>
        <taxon>Enterobacterales</taxon>
        <taxon>Enterobacteriaceae</taxon>
        <taxon>Klebsiella/Raoultella group</taxon>
        <taxon>Raoultella</taxon>
    </lineage>
</organism>
<sequence>MPMEFEWDANKATSNLRKHGIRFEEAVLVFDDPQHLSRQDRYENGEHRWQTIASFMELSLFLWCIRSVLKAELR</sequence>
<dbReference type="Pfam" id="PF04365">
    <property type="entry name" value="BrnT_toxin"/>
    <property type="match status" value="1"/>
</dbReference>
<evidence type="ECO:0000313" key="1">
    <source>
        <dbReference type="EMBL" id="VDR30034.1"/>
    </source>
</evidence>